<evidence type="ECO:0008006" key="3">
    <source>
        <dbReference type="Google" id="ProtNLM"/>
    </source>
</evidence>
<proteinExistence type="predicted"/>
<dbReference type="RefSeq" id="WP_164452371.1">
    <property type="nucleotide sequence ID" value="NZ_JAAIJQ010000018.1"/>
</dbReference>
<dbReference type="AlphaFoldDB" id="A0A6M0JXK8"/>
<name>A0A6M0JXK8_9GAMM</name>
<keyword evidence="2" id="KW-1185">Reference proteome</keyword>
<evidence type="ECO:0000313" key="2">
    <source>
        <dbReference type="Proteomes" id="UP000483379"/>
    </source>
</evidence>
<evidence type="ECO:0000313" key="1">
    <source>
        <dbReference type="EMBL" id="NEV61899.1"/>
    </source>
</evidence>
<dbReference type="Proteomes" id="UP000483379">
    <property type="component" value="Unassembled WGS sequence"/>
</dbReference>
<dbReference type="SUPFAM" id="SSF56935">
    <property type="entry name" value="Porins"/>
    <property type="match status" value="1"/>
</dbReference>
<accession>A0A6M0JXK8</accession>
<organism evidence="1 2">
    <name type="scientific">Thiorhodococcus minor</name>
    <dbReference type="NCBI Taxonomy" id="57489"/>
    <lineage>
        <taxon>Bacteria</taxon>
        <taxon>Pseudomonadati</taxon>
        <taxon>Pseudomonadota</taxon>
        <taxon>Gammaproteobacteria</taxon>
        <taxon>Chromatiales</taxon>
        <taxon>Chromatiaceae</taxon>
        <taxon>Thiorhodococcus</taxon>
    </lineage>
</organism>
<comment type="caution">
    <text evidence="1">The sequence shown here is derived from an EMBL/GenBank/DDBJ whole genome shotgun (WGS) entry which is preliminary data.</text>
</comment>
<reference evidence="1 2" key="1">
    <citation type="submission" date="2020-02" db="EMBL/GenBank/DDBJ databases">
        <title>Genome sequences of Thiorhodococcus mannitoliphagus and Thiorhodococcus minor, purple sulfur photosynthetic bacteria in the gammaproteobacterial family, Chromatiaceae.</title>
        <authorList>
            <person name="Aviles F.A."/>
            <person name="Meyer T.E."/>
            <person name="Kyndt J.A."/>
        </authorList>
    </citation>
    <scope>NUCLEOTIDE SEQUENCE [LARGE SCALE GENOMIC DNA]</scope>
    <source>
        <strain evidence="1 2">DSM 11518</strain>
    </source>
</reference>
<sequence length="321" mass="34577">MTNKDSGSNRRQARLHRLRGWLPRLTLVPLLYVGTPVADEGSTAGMQSQWTPYVRGGYVHQLGSELEGGGNFSVDRAFLQAGLTYAMGRQRRISLAIGAGTDSYDMSAGLGLADAPWERVDQLRLSLPITWAFDERWSLFALPTLRSQGESGVGSTDATTGGALAAIAYRVGERLTIGPGLGALTQLEDSISLFPILVIDWQITDRLSLQTGRGLGASQGPGLELALQLSDSWSLGLGGRSESLRFRLSDDGPAPNGVGEDSSVPLYLSATYARGRDLRISAVAGMEVNGELRLEDASGRRLAREDYDRAPFLGATFEIRF</sequence>
<gene>
    <name evidence="1" type="ORF">G3446_08340</name>
</gene>
<protein>
    <recommendedName>
        <fullName evidence="3">Autotransporter outer membrane beta-barrel domain-containing protein</fullName>
    </recommendedName>
</protein>
<dbReference type="EMBL" id="JAAIJQ010000018">
    <property type="protein sequence ID" value="NEV61899.1"/>
    <property type="molecule type" value="Genomic_DNA"/>
</dbReference>